<dbReference type="AlphaFoldDB" id="A0A143PFF1"/>
<evidence type="ECO:0000256" key="4">
    <source>
        <dbReference type="ARBA" id="ARBA00022842"/>
    </source>
</evidence>
<comment type="cofactor">
    <cofactor evidence="6">
        <name>Mg(2+)</name>
        <dbReference type="ChEBI" id="CHEBI:18420"/>
    </cofactor>
    <cofactor evidence="6">
        <name>Mn(2+)</name>
        <dbReference type="ChEBI" id="CHEBI:29035"/>
    </cofactor>
    <text evidence="6">Probably binds two magnesium or manganese ions per subunit.</text>
</comment>
<dbReference type="GO" id="GO:0003677">
    <property type="term" value="F:DNA binding"/>
    <property type="evidence" value="ECO:0007669"/>
    <property type="project" value="InterPro"/>
</dbReference>
<dbReference type="RefSeq" id="WP_110169145.1">
    <property type="nucleotide sequence ID" value="NZ_CP015136.1"/>
</dbReference>
<dbReference type="STRING" id="1855912.LuPra_00323"/>
<dbReference type="GO" id="GO:0006281">
    <property type="term" value="P:DNA repair"/>
    <property type="evidence" value="ECO:0007669"/>
    <property type="project" value="InterPro"/>
</dbReference>
<dbReference type="PATRIC" id="fig|1813736.3.peg.337"/>
<evidence type="ECO:0000256" key="3">
    <source>
        <dbReference type="ARBA" id="ARBA00022801"/>
    </source>
</evidence>
<dbReference type="GO" id="GO:0008311">
    <property type="term" value="F:double-stranded DNA 3'-5' DNA exonuclease activity"/>
    <property type="evidence" value="ECO:0007669"/>
    <property type="project" value="UniProtKB-EC"/>
</dbReference>
<feature type="active site" description="Proton acceptor" evidence="5">
    <location>
        <position position="240"/>
    </location>
</feature>
<dbReference type="SUPFAM" id="SSF56219">
    <property type="entry name" value="DNase I-like"/>
    <property type="match status" value="1"/>
</dbReference>
<dbReference type="KEGG" id="abac:LuPra_00323"/>
<dbReference type="PROSITE" id="PS51435">
    <property type="entry name" value="AP_NUCLEASE_F1_4"/>
    <property type="match status" value="1"/>
</dbReference>
<feature type="binding site" evidence="6">
    <location>
        <position position="144"/>
    </location>
    <ligand>
        <name>Mg(2+)</name>
        <dbReference type="ChEBI" id="CHEBI:18420"/>
        <label>1</label>
    </ligand>
</feature>
<keyword evidence="4 6" id="KW-0460">Magnesium</keyword>
<dbReference type="GO" id="GO:0046872">
    <property type="term" value="F:metal ion binding"/>
    <property type="evidence" value="ECO:0007669"/>
    <property type="project" value="UniProtKB-KW"/>
</dbReference>
<evidence type="ECO:0000256" key="1">
    <source>
        <dbReference type="ARBA" id="ARBA00007092"/>
    </source>
</evidence>
<dbReference type="Gene3D" id="3.60.10.10">
    <property type="entry name" value="Endonuclease/exonuclease/phosphatase"/>
    <property type="match status" value="1"/>
</dbReference>
<dbReference type="PANTHER" id="PTHR43250">
    <property type="entry name" value="EXODEOXYRIBONUCLEASE III"/>
    <property type="match status" value="1"/>
</dbReference>
<reference evidence="9 10" key="1">
    <citation type="journal article" date="2016" name="Genome Announc.">
        <title>First Complete Genome Sequence of a Subdivision 6 Acidobacterium Strain.</title>
        <authorList>
            <person name="Huang S."/>
            <person name="Vieira S."/>
            <person name="Bunk B."/>
            <person name="Riedel T."/>
            <person name="Sproer C."/>
            <person name="Overmann J."/>
        </authorList>
    </citation>
    <scope>NUCLEOTIDE SEQUENCE [LARGE SCALE GENOMIC DNA]</scope>
    <source>
        <strain evidence="10">DSM 100886 HEG_-6_39</strain>
    </source>
</reference>
<dbReference type="OrthoDB" id="9803914at2"/>
<feature type="binding site" evidence="6">
    <location>
        <position position="239"/>
    </location>
    <ligand>
        <name>Mg(2+)</name>
        <dbReference type="ChEBI" id="CHEBI:18420"/>
        <label>1</label>
    </ligand>
</feature>
<protein>
    <submittedName>
        <fullName evidence="9">Exodeoxyribonuclease</fullName>
        <ecNumber evidence="9">3.1.11.2</ecNumber>
    </submittedName>
</protein>
<dbReference type="EMBL" id="CP015136">
    <property type="protein sequence ID" value="AMY07156.1"/>
    <property type="molecule type" value="Genomic_DNA"/>
</dbReference>
<keyword evidence="2 6" id="KW-0479">Metal-binding</keyword>
<feature type="domain" description="Endonuclease/exonuclease/phosphatase" evidence="8">
    <location>
        <begin position="4"/>
        <end position="240"/>
    </location>
</feature>
<dbReference type="Proteomes" id="UP000076079">
    <property type="component" value="Chromosome"/>
</dbReference>
<proteinExistence type="inferred from homology"/>
<keyword evidence="10" id="KW-1185">Reference proteome</keyword>
<sequence length="248" mass="27574">MKVATWNVNGIRARGGQVEQWLDAERPDVMCLQEIKASHEQVPMTLAARDDYWTCWHGSGGYSGVALLVHRDLAGAECAAAHPAFDFEYRVASVTRGDLEVLTVYVPNGGKDLPGKMQFLEALGNHVAEAHRDGRRLLVCGDLNVALTDLDLHPKERKANAIGQRPDERALLQRVIDLGLTDVQRTLHPGEEGLFTWWAPWRNLRQRNVGWRIDYVLATASLGATATRAECQREFGTSDHAPLVVEFA</sequence>
<evidence type="ECO:0000259" key="8">
    <source>
        <dbReference type="Pfam" id="PF03372"/>
    </source>
</evidence>
<feature type="binding site" evidence="6">
    <location>
        <position position="142"/>
    </location>
    <ligand>
        <name>Mg(2+)</name>
        <dbReference type="ChEBI" id="CHEBI:18420"/>
        <label>1</label>
    </ligand>
</feature>
<dbReference type="InterPro" id="IPR020847">
    <property type="entry name" value="AP_endonuclease_F1_BS"/>
</dbReference>
<dbReference type="InterPro" id="IPR037493">
    <property type="entry name" value="ExoIII-like"/>
</dbReference>
<organism evidence="9 10">
    <name type="scientific">Luteitalea pratensis</name>
    <dbReference type="NCBI Taxonomy" id="1855912"/>
    <lineage>
        <taxon>Bacteria</taxon>
        <taxon>Pseudomonadati</taxon>
        <taxon>Acidobacteriota</taxon>
        <taxon>Vicinamibacteria</taxon>
        <taxon>Vicinamibacterales</taxon>
        <taxon>Vicinamibacteraceae</taxon>
        <taxon>Luteitalea</taxon>
    </lineage>
</organism>
<evidence type="ECO:0000256" key="2">
    <source>
        <dbReference type="ARBA" id="ARBA00022723"/>
    </source>
</evidence>
<feature type="site" description="Interaction with DNA substrate" evidence="7">
    <location>
        <position position="240"/>
    </location>
</feature>
<dbReference type="GO" id="GO:0004519">
    <property type="term" value="F:endonuclease activity"/>
    <property type="evidence" value="ECO:0007669"/>
    <property type="project" value="InterPro"/>
</dbReference>
<feature type="binding site" evidence="6">
    <location>
        <position position="240"/>
    </location>
    <ligand>
        <name>Mg(2+)</name>
        <dbReference type="ChEBI" id="CHEBI:18420"/>
        <label>1</label>
    </ligand>
</feature>
<dbReference type="Pfam" id="PF03372">
    <property type="entry name" value="Exo_endo_phos"/>
    <property type="match status" value="1"/>
</dbReference>
<feature type="binding site" evidence="6">
    <location>
        <position position="34"/>
    </location>
    <ligand>
        <name>Mg(2+)</name>
        <dbReference type="ChEBI" id="CHEBI:18420"/>
        <label>1</label>
    </ligand>
</feature>
<evidence type="ECO:0000313" key="10">
    <source>
        <dbReference type="Proteomes" id="UP000076079"/>
    </source>
</evidence>
<reference evidence="10" key="2">
    <citation type="submission" date="2016-04" db="EMBL/GenBank/DDBJ databases">
        <title>First Complete Genome Sequence of a Subdivision 6 Acidobacterium.</title>
        <authorList>
            <person name="Huang S."/>
            <person name="Vieira S."/>
            <person name="Bunk B."/>
            <person name="Riedel T."/>
            <person name="Sproeer C."/>
            <person name="Overmann J."/>
        </authorList>
    </citation>
    <scope>NUCLEOTIDE SEQUENCE [LARGE SCALE GENOMIC DNA]</scope>
    <source>
        <strain evidence="10">DSM 100886 HEG_-6_39</strain>
    </source>
</reference>
<dbReference type="NCBIfam" id="TIGR00195">
    <property type="entry name" value="exoDNase_III"/>
    <property type="match status" value="1"/>
</dbReference>
<dbReference type="PANTHER" id="PTHR43250:SF2">
    <property type="entry name" value="EXODEOXYRIBONUCLEASE III"/>
    <property type="match status" value="1"/>
</dbReference>
<feature type="site" description="Transition state stabilizer" evidence="7">
    <location>
        <position position="144"/>
    </location>
</feature>
<feature type="site" description="Important for catalytic activity" evidence="7">
    <location>
        <position position="214"/>
    </location>
</feature>
<feature type="active site" evidence="5">
    <location>
        <position position="105"/>
    </location>
</feature>
<keyword evidence="6" id="KW-0464">Manganese</keyword>
<dbReference type="NCBIfam" id="TIGR00633">
    <property type="entry name" value="xth"/>
    <property type="match status" value="1"/>
</dbReference>
<comment type="similarity">
    <text evidence="1">Belongs to the DNA repair enzymes AP/ExoA family.</text>
</comment>
<evidence type="ECO:0000313" key="9">
    <source>
        <dbReference type="EMBL" id="AMY07156.1"/>
    </source>
</evidence>
<dbReference type="PROSITE" id="PS00726">
    <property type="entry name" value="AP_NUCLEASE_F1_1"/>
    <property type="match status" value="1"/>
</dbReference>
<feature type="active site" description="Proton donor/acceptor" evidence="5">
    <location>
        <position position="142"/>
    </location>
</feature>
<dbReference type="InterPro" id="IPR004808">
    <property type="entry name" value="AP_endonuc_1"/>
</dbReference>
<evidence type="ECO:0000256" key="7">
    <source>
        <dbReference type="PIRSR" id="PIRSR604808-3"/>
    </source>
</evidence>
<evidence type="ECO:0000256" key="5">
    <source>
        <dbReference type="PIRSR" id="PIRSR604808-1"/>
    </source>
</evidence>
<dbReference type="InterPro" id="IPR036691">
    <property type="entry name" value="Endo/exonu/phosph_ase_sf"/>
</dbReference>
<evidence type="ECO:0000256" key="6">
    <source>
        <dbReference type="PIRSR" id="PIRSR604808-2"/>
    </source>
</evidence>
<gene>
    <name evidence="9" type="primary">exoA</name>
    <name evidence="9" type="ORF">LuPra_00323</name>
</gene>
<dbReference type="InterPro" id="IPR005135">
    <property type="entry name" value="Endo/exonuclease/phosphatase"/>
</dbReference>
<accession>A0A143PFF1</accession>
<feature type="binding site" evidence="6">
    <location>
        <position position="7"/>
    </location>
    <ligand>
        <name>Mg(2+)</name>
        <dbReference type="ChEBI" id="CHEBI:18420"/>
        <label>1</label>
    </ligand>
</feature>
<keyword evidence="3 9" id="KW-0378">Hydrolase</keyword>
<dbReference type="EC" id="3.1.11.2" evidence="9"/>
<name>A0A143PFF1_LUTPR</name>